<dbReference type="AlphaFoldDB" id="A0A6J7TX57"/>
<gene>
    <name evidence="2" type="ORF">UFOPK4293_01625</name>
</gene>
<reference evidence="2" key="1">
    <citation type="submission" date="2020-05" db="EMBL/GenBank/DDBJ databases">
        <authorList>
            <person name="Chiriac C."/>
            <person name="Salcher M."/>
            <person name="Ghai R."/>
            <person name="Kavagutti S V."/>
        </authorList>
    </citation>
    <scope>NUCLEOTIDE SEQUENCE</scope>
</reference>
<proteinExistence type="predicted"/>
<feature type="compositionally biased region" description="Polar residues" evidence="1">
    <location>
        <begin position="51"/>
        <end position="60"/>
    </location>
</feature>
<protein>
    <submittedName>
        <fullName evidence="2">Unannotated protein</fullName>
    </submittedName>
</protein>
<evidence type="ECO:0000256" key="1">
    <source>
        <dbReference type="SAM" id="MobiDB-lite"/>
    </source>
</evidence>
<evidence type="ECO:0000313" key="2">
    <source>
        <dbReference type="EMBL" id="CAB5057246.1"/>
    </source>
</evidence>
<organism evidence="2">
    <name type="scientific">freshwater metagenome</name>
    <dbReference type="NCBI Taxonomy" id="449393"/>
    <lineage>
        <taxon>unclassified sequences</taxon>
        <taxon>metagenomes</taxon>
        <taxon>ecological metagenomes</taxon>
    </lineage>
</organism>
<accession>A0A6J7TX57</accession>
<name>A0A6J7TX57_9ZZZZ</name>
<sequence length="71" mass="7377">MSSVPISVSLPAGITVPAAPRGETEMTLNFVIAVPKVSTAFSASVRASLPYSRSGNNNSVRGDEPVTAFRL</sequence>
<feature type="region of interest" description="Disordered" evidence="1">
    <location>
        <begin position="51"/>
        <end position="71"/>
    </location>
</feature>
<dbReference type="EMBL" id="CAFBQH010000151">
    <property type="protein sequence ID" value="CAB5057246.1"/>
    <property type="molecule type" value="Genomic_DNA"/>
</dbReference>